<feature type="domain" description="Glycosyl hydrolase family 13 catalytic" evidence="5">
    <location>
        <begin position="11"/>
        <end position="410"/>
    </location>
</feature>
<dbReference type="Pfam" id="PF23915">
    <property type="entry name" value="SusG_C"/>
    <property type="match status" value="1"/>
</dbReference>
<dbReference type="PANTHER" id="PTHR10357">
    <property type="entry name" value="ALPHA-AMYLASE FAMILY MEMBER"/>
    <property type="match status" value="1"/>
</dbReference>
<accession>A0ABS7YXI2</accession>
<dbReference type="NCBIfam" id="TIGR02403">
    <property type="entry name" value="trehalose_treC"/>
    <property type="match status" value="1"/>
</dbReference>
<dbReference type="InterPro" id="IPR012769">
    <property type="entry name" value="Trehalose_TreC"/>
</dbReference>
<dbReference type="InterPro" id="IPR056300">
    <property type="entry name" value="SusG-like_C"/>
</dbReference>
<dbReference type="Gene3D" id="3.90.400.10">
    <property type="entry name" value="Oligo-1,6-glucosidase, Domain 2"/>
    <property type="match status" value="1"/>
</dbReference>
<dbReference type="CDD" id="cd11333">
    <property type="entry name" value="AmyAc_SI_OligoGlu_DGase"/>
    <property type="match status" value="1"/>
</dbReference>
<comment type="caution">
    <text evidence="6">The sequence shown here is derived from an EMBL/GenBank/DDBJ whole genome shotgun (WGS) entry which is preliminary data.</text>
</comment>
<evidence type="ECO:0000256" key="2">
    <source>
        <dbReference type="ARBA" id="ARBA00022801"/>
    </source>
</evidence>
<dbReference type="EMBL" id="JAIWIY010000001">
    <property type="protein sequence ID" value="MCA2096363.1"/>
    <property type="molecule type" value="Genomic_DNA"/>
</dbReference>
<evidence type="ECO:0000313" key="6">
    <source>
        <dbReference type="EMBL" id="MCA2096363.1"/>
    </source>
</evidence>
<dbReference type="Gene3D" id="2.60.40.1180">
    <property type="entry name" value="Golgi alpha-mannosidase II"/>
    <property type="match status" value="1"/>
</dbReference>
<dbReference type="GO" id="GO:0008788">
    <property type="term" value="F:alpha,alpha-phosphotrehalase activity"/>
    <property type="evidence" value="ECO:0007669"/>
    <property type="project" value="UniProtKB-EC"/>
</dbReference>
<dbReference type="NCBIfam" id="NF008183">
    <property type="entry name" value="PRK10933.1"/>
    <property type="match status" value="1"/>
</dbReference>
<dbReference type="InterPro" id="IPR006047">
    <property type="entry name" value="GH13_cat_dom"/>
</dbReference>
<dbReference type="Pfam" id="PF00128">
    <property type="entry name" value="Alpha-amylase"/>
    <property type="match status" value="1"/>
</dbReference>
<dbReference type="SMART" id="SM00642">
    <property type="entry name" value="Aamy"/>
    <property type="match status" value="1"/>
</dbReference>
<dbReference type="Gene3D" id="3.20.20.80">
    <property type="entry name" value="Glycosidases"/>
    <property type="match status" value="1"/>
</dbReference>
<dbReference type="Proteomes" id="UP001198374">
    <property type="component" value="Unassembled WGS sequence"/>
</dbReference>
<dbReference type="PANTHER" id="PTHR10357:SF217">
    <property type="entry name" value="TREHALOSE-6-PHOSPHATE HYDROLASE"/>
    <property type="match status" value="1"/>
</dbReference>
<dbReference type="SUPFAM" id="SSF51011">
    <property type="entry name" value="Glycosyl hydrolase domain"/>
    <property type="match status" value="1"/>
</dbReference>
<dbReference type="InterPro" id="IPR045857">
    <property type="entry name" value="O16G_dom_2"/>
</dbReference>
<name>A0ABS7YXI2_9FIRM</name>
<proteinExistence type="inferred from homology"/>
<dbReference type="InterPro" id="IPR013780">
    <property type="entry name" value="Glyco_hydro_b"/>
</dbReference>
<dbReference type="EC" id="3.2.1.93" evidence="4"/>
<evidence type="ECO:0000313" key="7">
    <source>
        <dbReference type="Proteomes" id="UP001198374"/>
    </source>
</evidence>
<keyword evidence="7" id="KW-1185">Reference proteome</keyword>
<sequence length="542" mass="64469">MKNFKDKVIYQIYPKSFKDTTGNGLGDLKGIIEKLDYLEMLGVDYLWITPFFKSPQNDNGYDIEDYYKIDPIYGSMDDLEELIAKAREKNIYLMLDMVFNHTSTNHIWFQKALAGDEYYKNFYFFRKNEGKLPTNWESKFGGPAWEYIEDLDEYYLHLFDKSQADLNWENPNVRRELIKVLNFWLEKGIRGFRFDVINLISKDKFEDDFEGDGRRFYTDGKKVLEYLQELNKNSFGKYDDILTVGEMSSTSIDNCIKYTNPENHALDMAFNFHHLKVDYKDGEKWSYMPVDFEEFKDILEKWQIGMEEGNGWNALFLNCHDQPRSVSRFGDDKNYLKESAKLLATIIHMQEGTPYIYQGEEIGMTNNYFADISDYRDVETINHYHILKEKNISNDEMNNIIQTKSRDNARSPMQWTKEGGFTKANPWMKVNQNTAQINVEENLKDPDSIFRYYQKLIEIRKKYKVISHGSFERLFKNDKNIYAFRRKYNNREALVINNLSKKQVKVKIENVAEYKVILSNYKDEIIIEELKLRPYESIVLYK</sequence>
<evidence type="ECO:0000259" key="5">
    <source>
        <dbReference type="SMART" id="SM00642"/>
    </source>
</evidence>
<keyword evidence="3 6" id="KW-0326">Glycosidase</keyword>
<evidence type="ECO:0000256" key="4">
    <source>
        <dbReference type="NCBIfam" id="TIGR02403"/>
    </source>
</evidence>
<dbReference type="InterPro" id="IPR017853">
    <property type="entry name" value="GH"/>
</dbReference>
<gene>
    <name evidence="6" type="primary">treC</name>
    <name evidence="6" type="ORF">LDJ82_05465</name>
</gene>
<reference evidence="7" key="1">
    <citation type="submission" date="2023-07" db="EMBL/GenBank/DDBJ databases">
        <title>FDA dAtabase for Regulatory Grade micrObial Sequences (FDA-ARGOS): Supporting development and validation of Infectious Disease Dx tests.</title>
        <authorList>
            <person name="Sproer C."/>
            <person name="Gronow S."/>
            <person name="Severitt S."/>
            <person name="Schroder I."/>
            <person name="Tallon L."/>
            <person name="Sadzewicz L."/>
            <person name="Zhao X."/>
            <person name="Boylan J."/>
            <person name="Ott S."/>
            <person name="Bowen H."/>
            <person name="Vavikolanu K."/>
            <person name="Hazen T."/>
            <person name="Aluvathingal J."/>
            <person name="Nadendla S."/>
            <person name="Lowell S."/>
            <person name="Myers T."/>
            <person name="Yan Y."/>
        </authorList>
    </citation>
    <scope>NUCLEOTIDE SEQUENCE [LARGE SCALE GENOMIC DNA]</scope>
    <source>
        <strain evidence="7">FDAARGOS_1538</strain>
    </source>
</reference>
<evidence type="ECO:0000256" key="3">
    <source>
        <dbReference type="ARBA" id="ARBA00023295"/>
    </source>
</evidence>
<dbReference type="RefSeq" id="WP_209774902.1">
    <property type="nucleotide sequence ID" value="NZ_JAGGLO010000011.1"/>
</dbReference>
<comment type="similarity">
    <text evidence="1">Belongs to the glycosyl hydrolase 13 family.</text>
</comment>
<protein>
    <recommendedName>
        <fullName evidence="4">Alpha,alpha-phosphotrehalase</fullName>
        <ecNumber evidence="4">3.2.1.93</ecNumber>
    </recommendedName>
</protein>
<evidence type="ECO:0000256" key="1">
    <source>
        <dbReference type="ARBA" id="ARBA00008061"/>
    </source>
</evidence>
<dbReference type="SUPFAM" id="SSF51445">
    <property type="entry name" value="(Trans)glycosidases"/>
    <property type="match status" value="1"/>
</dbReference>
<keyword evidence="2 6" id="KW-0378">Hydrolase</keyword>
<organism evidence="6 7">
    <name type="scientific">Anaerococcus degeneri</name>
    <dbReference type="NCBI Taxonomy" id="361500"/>
    <lineage>
        <taxon>Bacteria</taxon>
        <taxon>Bacillati</taxon>
        <taxon>Bacillota</taxon>
        <taxon>Tissierellia</taxon>
        <taxon>Tissierellales</taxon>
        <taxon>Peptoniphilaceae</taxon>
        <taxon>Anaerococcus</taxon>
    </lineage>
</organism>